<dbReference type="AlphaFoldDB" id="A0A4S4BZS7"/>
<dbReference type="InterPro" id="IPR035873">
    <property type="entry name" value="PhpC"/>
</dbReference>
<dbReference type="RefSeq" id="WP_136369624.1">
    <property type="nucleotide sequence ID" value="NZ_SSOB01000010.1"/>
</dbReference>
<keyword evidence="2" id="KW-0560">Oxidoreductase</keyword>
<sequence>MTKTFNYSNPVEIVFGNGRIGELNRYTKDKKVLLITSHGFRERGIIDKLGETNQFEYILDNVRPNPTLSQLNYQYETIKNVDFDLIVALGGGSVMDTAKVLSLQTKGWEYTEDLIKYASGKVADDKITPIIGVPTTAGSGSELTPWATVWDDANRKKYSLHLKNLWFKTCICDPEMTYSIPMNITIQSGLDALSHALESIWNINANPITRQYAVSAAKRIIVTLPKLIRYNNDSFYRQEMMFASMQAALAFSNTQTSIAHAMSYYMTLERGIPHGIASSFTLPAIADAVKGRSEEVDNDLLDIFGEAPSNVLRGMLNEIGVSHRYGDYGIDEEDWNKIEESLSLTNRTQNSIVKFRQVLDCLKSSSN</sequence>
<dbReference type="GO" id="GO:0046872">
    <property type="term" value="F:metal ion binding"/>
    <property type="evidence" value="ECO:0007669"/>
    <property type="project" value="InterPro"/>
</dbReference>
<dbReference type="Pfam" id="PF25137">
    <property type="entry name" value="ADH_Fe_C"/>
    <property type="match status" value="1"/>
</dbReference>
<dbReference type="PANTHER" id="PTHR11496:SF102">
    <property type="entry name" value="ALCOHOL DEHYDROGENASE 4"/>
    <property type="match status" value="1"/>
</dbReference>
<dbReference type="SUPFAM" id="SSF56796">
    <property type="entry name" value="Dehydroquinate synthase-like"/>
    <property type="match status" value="1"/>
</dbReference>
<dbReference type="Gene3D" id="1.20.1090.10">
    <property type="entry name" value="Dehydroquinate synthase-like - alpha domain"/>
    <property type="match status" value="1"/>
</dbReference>
<protein>
    <submittedName>
        <fullName evidence="5">Phosphonoacetaldehyde reductase</fullName>
    </submittedName>
</protein>
<dbReference type="Proteomes" id="UP000310636">
    <property type="component" value="Unassembled WGS sequence"/>
</dbReference>
<dbReference type="EMBL" id="SSOB01000010">
    <property type="protein sequence ID" value="THF80785.1"/>
    <property type="molecule type" value="Genomic_DNA"/>
</dbReference>
<evidence type="ECO:0000259" key="4">
    <source>
        <dbReference type="Pfam" id="PF25137"/>
    </source>
</evidence>
<accession>A0A4S4BZS7</accession>
<dbReference type="InterPro" id="IPR039697">
    <property type="entry name" value="Alcohol_dehydrogenase_Fe"/>
</dbReference>
<comment type="caution">
    <text evidence="5">The sequence shown here is derived from an EMBL/GenBank/DDBJ whole genome shotgun (WGS) entry which is preliminary data.</text>
</comment>
<feature type="domain" description="Alcohol dehydrogenase iron-type/glycerol dehydrogenase GldA" evidence="3">
    <location>
        <begin position="10"/>
        <end position="174"/>
    </location>
</feature>
<evidence type="ECO:0000256" key="2">
    <source>
        <dbReference type="ARBA" id="ARBA00023002"/>
    </source>
</evidence>
<evidence type="ECO:0000313" key="6">
    <source>
        <dbReference type="Proteomes" id="UP000310636"/>
    </source>
</evidence>
<dbReference type="Gene3D" id="3.40.50.1970">
    <property type="match status" value="1"/>
</dbReference>
<dbReference type="GO" id="GO:0004022">
    <property type="term" value="F:alcohol dehydrogenase (NAD+) activity"/>
    <property type="evidence" value="ECO:0007669"/>
    <property type="project" value="UniProtKB-ARBA"/>
</dbReference>
<reference evidence="5 6" key="1">
    <citation type="submission" date="2019-04" db="EMBL/GenBank/DDBJ databases">
        <title>Cohnella sp. nov. isolated from preserved vegetables.</title>
        <authorList>
            <person name="Lin S.-Y."/>
            <person name="Hung M.-H."/>
            <person name="Young C.-C."/>
        </authorList>
    </citation>
    <scope>NUCLEOTIDE SEQUENCE [LARGE SCALE GENOMIC DNA]</scope>
    <source>
        <strain evidence="5 6">CC-MHH1044</strain>
    </source>
</reference>
<dbReference type="CDD" id="cd08182">
    <property type="entry name" value="HEPD"/>
    <property type="match status" value="1"/>
</dbReference>
<dbReference type="FunFam" id="3.40.50.1970:FF:000003">
    <property type="entry name" value="Alcohol dehydrogenase, iron-containing"/>
    <property type="match status" value="1"/>
</dbReference>
<dbReference type="InterPro" id="IPR056798">
    <property type="entry name" value="ADH_Fe_C"/>
</dbReference>
<feature type="domain" description="Fe-containing alcohol dehydrogenase-like C-terminal" evidence="4">
    <location>
        <begin position="185"/>
        <end position="340"/>
    </location>
</feature>
<dbReference type="Pfam" id="PF00465">
    <property type="entry name" value="Fe-ADH"/>
    <property type="match status" value="1"/>
</dbReference>
<keyword evidence="6" id="KW-1185">Reference proteome</keyword>
<proteinExistence type="inferred from homology"/>
<dbReference type="PANTHER" id="PTHR11496">
    <property type="entry name" value="ALCOHOL DEHYDROGENASE"/>
    <property type="match status" value="1"/>
</dbReference>
<dbReference type="InterPro" id="IPR001670">
    <property type="entry name" value="ADH_Fe/GldA"/>
</dbReference>
<organism evidence="5 6">
    <name type="scientific">Cohnella fermenti</name>
    <dbReference type="NCBI Taxonomy" id="2565925"/>
    <lineage>
        <taxon>Bacteria</taxon>
        <taxon>Bacillati</taxon>
        <taxon>Bacillota</taxon>
        <taxon>Bacilli</taxon>
        <taxon>Bacillales</taxon>
        <taxon>Paenibacillaceae</taxon>
        <taxon>Cohnella</taxon>
    </lineage>
</organism>
<gene>
    <name evidence="5" type="ORF">E6C55_09885</name>
</gene>
<evidence type="ECO:0000259" key="3">
    <source>
        <dbReference type="Pfam" id="PF00465"/>
    </source>
</evidence>
<name>A0A4S4BZS7_9BACL</name>
<comment type="similarity">
    <text evidence="1">Belongs to the iron-containing alcohol dehydrogenase family.</text>
</comment>
<evidence type="ECO:0000313" key="5">
    <source>
        <dbReference type="EMBL" id="THF80785.1"/>
    </source>
</evidence>
<dbReference type="OrthoDB" id="9815791at2"/>
<evidence type="ECO:0000256" key="1">
    <source>
        <dbReference type="ARBA" id="ARBA00007358"/>
    </source>
</evidence>
<dbReference type="GO" id="GO:0017000">
    <property type="term" value="P:antibiotic biosynthetic process"/>
    <property type="evidence" value="ECO:0007669"/>
    <property type="project" value="InterPro"/>
</dbReference>